<evidence type="ECO:0000259" key="3">
    <source>
        <dbReference type="Pfam" id="PF14432"/>
    </source>
</evidence>
<proteinExistence type="inferred from homology"/>
<reference evidence="4 5" key="1">
    <citation type="submission" date="2019-12" db="EMBL/GenBank/DDBJ databases">
        <authorList>
            <person name="Alioto T."/>
            <person name="Alioto T."/>
            <person name="Gomez Garrido J."/>
        </authorList>
    </citation>
    <scope>NUCLEOTIDE SEQUENCE [LARGE SCALE GENOMIC DNA]</scope>
</reference>
<dbReference type="Proteomes" id="UP000594638">
    <property type="component" value="Unassembled WGS sequence"/>
</dbReference>
<feature type="compositionally biased region" description="Basic and acidic residues" evidence="2">
    <location>
        <begin position="13"/>
        <end position="23"/>
    </location>
</feature>
<comment type="similarity">
    <text evidence="1">Belongs to the PPR family. PCMP-H subfamily.</text>
</comment>
<dbReference type="EMBL" id="CACTIH010009509">
    <property type="protein sequence ID" value="CAA3031964.1"/>
    <property type="molecule type" value="Genomic_DNA"/>
</dbReference>
<dbReference type="AlphaFoldDB" id="A0A8S0VKN1"/>
<gene>
    <name evidence="4" type="ORF">OLEA9_A052628</name>
</gene>
<dbReference type="InterPro" id="IPR032867">
    <property type="entry name" value="DYW_dom"/>
</dbReference>
<evidence type="ECO:0000313" key="5">
    <source>
        <dbReference type="Proteomes" id="UP000594638"/>
    </source>
</evidence>
<organism evidence="4 5">
    <name type="scientific">Olea europaea subsp. europaea</name>
    <dbReference type="NCBI Taxonomy" id="158383"/>
    <lineage>
        <taxon>Eukaryota</taxon>
        <taxon>Viridiplantae</taxon>
        <taxon>Streptophyta</taxon>
        <taxon>Embryophyta</taxon>
        <taxon>Tracheophyta</taxon>
        <taxon>Spermatophyta</taxon>
        <taxon>Magnoliopsida</taxon>
        <taxon>eudicotyledons</taxon>
        <taxon>Gunneridae</taxon>
        <taxon>Pentapetalae</taxon>
        <taxon>asterids</taxon>
        <taxon>lamiids</taxon>
        <taxon>Lamiales</taxon>
        <taxon>Oleaceae</taxon>
        <taxon>Oleeae</taxon>
        <taxon>Olea</taxon>
    </lineage>
</organism>
<evidence type="ECO:0000256" key="1">
    <source>
        <dbReference type="ARBA" id="ARBA00006643"/>
    </source>
</evidence>
<evidence type="ECO:0000256" key="2">
    <source>
        <dbReference type="SAM" id="MobiDB-lite"/>
    </source>
</evidence>
<name>A0A8S0VKN1_OLEEU</name>
<dbReference type="OrthoDB" id="1744370at2759"/>
<sequence length="111" mass="13117">MSRRPGLQLNKNKRIDENLESNRKSAPPGKENAYEKLRFLSNEVKKAIYAPDTRYVPHNLDEETKERVLLYHSERLVIDYGLLSTPAITTLRIIKRFHHFRDGKCSCKDFW</sequence>
<dbReference type="GO" id="GO:0008270">
    <property type="term" value="F:zinc ion binding"/>
    <property type="evidence" value="ECO:0007669"/>
    <property type="project" value="InterPro"/>
</dbReference>
<protein>
    <submittedName>
        <fullName evidence="4">Pentatricopeptide repeat-containing At2g15690-like</fullName>
    </submittedName>
</protein>
<dbReference type="Pfam" id="PF14432">
    <property type="entry name" value="DYW_deaminase"/>
    <property type="match status" value="1"/>
</dbReference>
<feature type="region of interest" description="Disordered" evidence="2">
    <location>
        <begin position="1"/>
        <end position="32"/>
    </location>
</feature>
<comment type="caution">
    <text evidence="4">The sequence shown here is derived from an EMBL/GenBank/DDBJ whole genome shotgun (WGS) entry which is preliminary data.</text>
</comment>
<evidence type="ECO:0000313" key="4">
    <source>
        <dbReference type="EMBL" id="CAA3031964.1"/>
    </source>
</evidence>
<feature type="domain" description="DYW" evidence="3">
    <location>
        <begin position="49"/>
        <end position="95"/>
    </location>
</feature>
<keyword evidence="5" id="KW-1185">Reference proteome</keyword>
<accession>A0A8S0VKN1</accession>
<dbReference type="Gramene" id="OE9A052628T1">
    <property type="protein sequence ID" value="OE9A052628C1"/>
    <property type="gene ID" value="OE9A052628"/>
</dbReference>